<evidence type="ECO:0000313" key="8">
    <source>
        <dbReference type="EMBL" id="MDN7240815.1"/>
    </source>
</evidence>
<feature type="binding site" evidence="6">
    <location>
        <position position="221"/>
    </location>
    <ligand>
        <name>AMP</name>
        <dbReference type="ChEBI" id="CHEBI:456215"/>
    </ligand>
</feature>
<feature type="binding site" evidence="6">
    <location>
        <position position="222"/>
    </location>
    <ligand>
        <name>(6S)-NADPHX</name>
        <dbReference type="ChEBI" id="CHEBI:64076"/>
    </ligand>
</feature>
<comment type="function">
    <text evidence="6">Catalyzes the dehydration of the S-form of NAD(P)HX at the expense of ADP, which is converted to AMP. Together with NAD(P)HX epimerase, which catalyzes the epimerization of the S- and R-forms, the enzyme allows the repair of both epimers of NAD(P)HX, a damaged form of NAD(P)H that is a result of enzymatic or heat-dependent hydration.</text>
</comment>
<keyword evidence="5 6" id="KW-0456">Lyase</keyword>
<dbReference type="InterPro" id="IPR029056">
    <property type="entry name" value="Ribokinase-like"/>
</dbReference>
<dbReference type="HAMAP" id="MF_01965">
    <property type="entry name" value="NADHX_dehydratase"/>
    <property type="match status" value="1"/>
</dbReference>
<evidence type="ECO:0000256" key="5">
    <source>
        <dbReference type="ARBA" id="ARBA00023239"/>
    </source>
</evidence>
<dbReference type="InterPro" id="IPR017953">
    <property type="entry name" value="Carbohydrate_kinase_pred_CS"/>
</dbReference>
<keyword evidence="2 6" id="KW-0067">ATP-binding</keyword>
<evidence type="ECO:0000256" key="4">
    <source>
        <dbReference type="ARBA" id="ARBA00023027"/>
    </source>
</evidence>
<dbReference type="PROSITE" id="PS01050">
    <property type="entry name" value="YJEF_C_2"/>
    <property type="match status" value="1"/>
</dbReference>
<dbReference type="NCBIfam" id="TIGR00196">
    <property type="entry name" value="yjeF_cterm"/>
    <property type="match status" value="1"/>
</dbReference>
<sequence length="282" mass="30236">MASVDNSAGIWDAENVRSTLPKRNEDSHKGTYGTGLLIAGSPSMPGAAMLAGIGAMRSGVGKLVIGTAEEVIPVVVQRLPEATYERNGLIQLAEGKLTLDQFRVIAIGPGIVPNELAEKAIAKILESDVPVVLDAGALSKRDYHERQAPTILTPHPLEFARITGVKVNELQQNREHYAQVCAKKLGVTIVVKGQHTIVAFPDGETWKNGTGNSALAKGGTGDTLTGMLLGLLCIHDNWKHAVLNAVFLHGACADAWTEKRSAHTLLAHELTDFLPEVWKSYE</sequence>
<dbReference type="PANTHER" id="PTHR12592">
    <property type="entry name" value="ATP-DEPENDENT (S)-NAD(P)H-HYDRATE DEHYDRATASE FAMILY MEMBER"/>
    <property type="match status" value="1"/>
</dbReference>
<evidence type="ECO:0000256" key="6">
    <source>
        <dbReference type="HAMAP-Rule" id="MF_01965"/>
    </source>
</evidence>
<dbReference type="RefSeq" id="WP_301722714.1">
    <property type="nucleotide sequence ID" value="NZ_JAUJWV010000001.1"/>
</dbReference>
<comment type="cofactor">
    <cofactor evidence="6">
        <name>Mg(2+)</name>
        <dbReference type="ChEBI" id="CHEBI:18420"/>
    </cofactor>
</comment>
<dbReference type="InterPro" id="IPR000631">
    <property type="entry name" value="CARKD"/>
</dbReference>
<dbReference type="Pfam" id="PF01256">
    <property type="entry name" value="Carb_kinase"/>
    <property type="match status" value="1"/>
</dbReference>
<dbReference type="CDD" id="cd01171">
    <property type="entry name" value="YXKO-related"/>
    <property type="match status" value="1"/>
</dbReference>
<accession>A0ABT8MZQ5</accession>
<keyword evidence="4 6" id="KW-0520">NAD</keyword>
<keyword evidence="3 6" id="KW-0521">NADP</keyword>
<evidence type="ECO:0000259" key="7">
    <source>
        <dbReference type="PROSITE" id="PS51383"/>
    </source>
</evidence>
<dbReference type="SUPFAM" id="SSF53613">
    <property type="entry name" value="Ribokinase-like"/>
    <property type="match status" value="1"/>
</dbReference>
<keyword evidence="1 6" id="KW-0547">Nucleotide-binding</keyword>
<gene>
    <name evidence="6" type="primary">nnrD</name>
    <name evidence="8" type="ORF">QWY14_03390</name>
</gene>
<dbReference type="Proteomes" id="UP001172055">
    <property type="component" value="Unassembled WGS sequence"/>
</dbReference>
<organism evidence="8 9">
    <name type="scientific">Planococcus shixiaomingii</name>
    <dbReference type="NCBI Taxonomy" id="3058393"/>
    <lineage>
        <taxon>Bacteria</taxon>
        <taxon>Bacillati</taxon>
        <taxon>Bacillota</taxon>
        <taxon>Bacilli</taxon>
        <taxon>Bacillales</taxon>
        <taxon>Caryophanaceae</taxon>
        <taxon>Planococcus</taxon>
    </lineage>
</organism>
<comment type="similarity">
    <text evidence="6">Belongs to the NnrD/CARKD family.</text>
</comment>
<comment type="subunit">
    <text evidence="6">Homotetramer.</text>
</comment>
<evidence type="ECO:0000256" key="1">
    <source>
        <dbReference type="ARBA" id="ARBA00022741"/>
    </source>
</evidence>
<evidence type="ECO:0000313" key="9">
    <source>
        <dbReference type="Proteomes" id="UP001172055"/>
    </source>
</evidence>
<evidence type="ECO:0000256" key="3">
    <source>
        <dbReference type="ARBA" id="ARBA00022857"/>
    </source>
</evidence>
<feature type="domain" description="YjeF C-terminal" evidence="7">
    <location>
        <begin position="12"/>
        <end position="281"/>
    </location>
</feature>
<comment type="catalytic activity">
    <reaction evidence="6">
        <text>(6S)-NADHX + ADP = AMP + phosphate + NADH + H(+)</text>
        <dbReference type="Rhea" id="RHEA:32223"/>
        <dbReference type="ChEBI" id="CHEBI:15378"/>
        <dbReference type="ChEBI" id="CHEBI:43474"/>
        <dbReference type="ChEBI" id="CHEBI:57945"/>
        <dbReference type="ChEBI" id="CHEBI:64074"/>
        <dbReference type="ChEBI" id="CHEBI:456215"/>
        <dbReference type="ChEBI" id="CHEBI:456216"/>
        <dbReference type="EC" id="4.2.1.136"/>
    </reaction>
</comment>
<comment type="caution">
    <text evidence="8">The sequence shown here is derived from an EMBL/GenBank/DDBJ whole genome shotgun (WGS) entry which is preliminary data.</text>
</comment>
<protein>
    <recommendedName>
        <fullName evidence="6">ADP-dependent (S)-NAD(P)H-hydrate dehydratase</fullName>
        <ecNumber evidence="6">4.2.1.136</ecNumber>
    </recommendedName>
    <alternativeName>
        <fullName evidence="6">ADP-dependent NAD(P)HX dehydratase</fullName>
    </alternativeName>
</protein>
<dbReference type="PANTHER" id="PTHR12592:SF0">
    <property type="entry name" value="ATP-DEPENDENT (S)-NAD(P)H-HYDRATE DEHYDRATASE"/>
    <property type="match status" value="1"/>
</dbReference>
<evidence type="ECO:0000256" key="2">
    <source>
        <dbReference type="ARBA" id="ARBA00022840"/>
    </source>
</evidence>
<comment type="catalytic activity">
    <reaction evidence="6">
        <text>(6S)-NADPHX + ADP = AMP + phosphate + NADPH + H(+)</text>
        <dbReference type="Rhea" id="RHEA:32235"/>
        <dbReference type="ChEBI" id="CHEBI:15378"/>
        <dbReference type="ChEBI" id="CHEBI:43474"/>
        <dbReference type="ChEBI" id="CHEBI:57783"/>
        <dbReference type="ChEBI" id="CHEBI:64076"/>
        <dbReference type="ChEBI" id="CHEBI:456215"/>
        <dbReference type="ChEBI" id="CHEBI:456216"/>
        <dbReference type="EC" id="4.2.1.136"/>
    </reaction>
</comment>
<dbReference type="PROSITE" id="PS51383">
    <property type="entry name" value="YJEF_C_3"/>
    <property type="match status" value="1"/>
</dbReference>
<feature type="binding site" evidence="6">
    <location>
        <begin position="192"/>
        <end position="196"/>
    </location>
    <ligand>
        <name>AMP</name>
        <dbReference type="ChEBI" id="CHEBI:456215"/>
    </ligand>
</feature>
<reference evidence="8 9" key="1">
    <citation type="submission" date="2023-06" db="EMBL/GenBank/DDBJ databases">
        <title>Novel species in genus Planococcus.</title>
        <authorList>
            <person name="Ning S."/>
        </authorList>
    </citation>
    <scope>NUCLEOTIDE SEQUENCE [LARGE SCALE GENOMIC DNA]</scope>
    <source>
        <strain evidence="8 9">N028</strain>
    </source>
</reference>
<feature type="binding site" evidence="6">
    <location>
        <position position="47"/>
    </location>
    <ligand>
        <name>(6S)-NADPHX</name>
        <dbReference type="ChEBI" id="CHEBI:64076"/>
    </ligand>
</feature>
<feature type="binding site" evidence="6">
    <location>
        <position position="155"/>
    </location>
    <ligand>
        <name>(6S)-NADPHX</name>
        <dbReference type="ChEBI" id="CHEBI:64076"/>
    </ligand>
</feature>
<dbReference type="EMBL" id="JAUJWV010000001">
    <property type="protein sequence ID" value="MDN7240815.1"/>
    <property type="molecule type" value="Genomic_DNA"/>
</dbReference>
<name>A0ABT8MZQ5_9BACL</name>
<proteinExistence type="inferred from homology"/>
<feature type="binding site" evidence="6">
    <location>
        <position position="110"/>
    </location>
    <ligand>
        <name>(6S)-NADPHX</name>
        <dbReference type="ChEBI" id="CHEBI:64076"/>
    </ligand>
</feature>
<dbReference type="Gene3D" id="3.40.1190.20">
    <property type="match status" value="1"/>
</dbReference>
<keyword evidence="9" id="KW-1185">Reference proteome</keyword>
<dbReference type="EC" id="4.2.1.136" evidence="6"/>